<protein>
    <submittedName>
        <fullName evidence="2">CheW protein</fullName>
    </submittedName>
</protein>
<accession>Q118C5</accession>
<dbReference type="KEGG" id="ter:Tery_0716"/>
<dbReference type="eggNOG" id="COG0835">
    <property type="taxonomic scope" value="Bacteria"/>
</dbReference>
<dbReference type="OrthoDB" id="425983at2"/>
<dbReference type="STRING" id="203124.Tery_0716"/>
<dbReference type="InterPro" id="IPR039315">
    <property type="entry name" value="CheW"/>
</dbReference>
<feature type="domain" description="CheW-like" evidence="1">
    <location>
        <begin position="10"/>
        <end position="159"/>
    </location>
</feature>
<dbReference type="Pfam" id="PF01584">
    <property type="entry name" value="CheW"/>
    <property type="match status" value="1"/>
</dbReference>
<sequence length="160" mass="18372">MAKQLSLNSSQQFISLEVTKTLEVILFTRELDEVITLDHRIILQIPGMPNVVVGVFQWQGQILWLIDLAYLMGFQPLLSTGYYQQKFRVVKVKFRDSYLGILVQKVGKLIDFESKEISTSTKHKRNSLVEKFIQGTCSNSAGEKKMILDIKAIIEYIEKT</sequence>
<dbReference type="Gene3D" id="2.40.50.180">
    <property type="entry name" value="CheA-289, Domain 4"/>
    <property type="match status" value="1"/>
</dbReference>
<dbReference type="SUPFAM" id="SSF50341">
    <property type="entry name" value="CheW-like"/>
    <property type="match status" value="1"/>
</dbReference>
<dbReference type="HOGENOM" id="CLU_048995_5_0_3"/>
<dbReference type="PANTHER" id="PTHR22617">
    <property type="entry name" value="CHEMOTAXIS SENSOR HISTIDINE KINASE-RELATED"/>
    <property type="match status" value="1"/>
</dbReference>
<evidence type="ECO:0000259" key="1">
    <source>
        <dbReference type="PROSITE" id="PS50851"/>
    </source>
</evidence>
<dbReference type="RefSeq" id="WP_011610542.1">
    <property type="nucleotide sequence ID" value="NC_008312.1"/>
</dbReference>
<dbReference type="GO" id="GO:0005829">
    <property type="term" value="C:cytosol"/>
    <property type="evidence" value="ECO:0007669"/>
    <property type="project" value="TreeGrafter"/>
</dbReference>
<gene>
    <name evidence="2" type="ordered locus">Tery_0716</name>
</gene>
<dbReference type="SMART" id="SM00260">
    <property type="entry name" value="CheW"/>
    <property type="match status" value="1"/>
</dbReference>
<dbReference type="AlphaFoldDB" id="Q118C5"/>
<dbReference type="PANTHER" id="PTHR22617:SF23">
    <property type="entry name" value="CHEMOTAXIS PROTEIN CHEW"/>
    <property type="match status" value="1"/>
</dbReference>
<dbReference type="GO" id="GO:0006935">
    <property type="term" value="P:chemotaxis"/>
    <property type="evidence" value="ECO:0007669"/>
    <property type="project" value="InterPro"/>
</dbReference>
<organism evidence="2">
    <name type="scientific">Trichodesmium erythraeum (strain IMS101)</name>
    <dbReference type="NCBI Taxonomy" id="203124"/>
    <lineage>
        <taxon>Bacteria</taxon>
        <taxon>Bacillati</taxon>
        <taxon>Cyanobacteriota</taxon>
        <taxon>Cyanophyceae</taxon>
        <taxon>Oscillatoriophycideae</taxon>
        <taxon>Oscillatoriales</taxon>
        <taxon>Microcoleaceae</taxon>
        <taxon>Trichodesmium</taxon>
    </lineage>
</organism>
<dbReference type="InterPro" id="IPR036061">
    <property type="entry name" value="CheW-like_dom_sf"/>
</dbReference>
<dbReference type="PROSITE" id="PS50851">
    <property type="entry name" value="CHEW"/>
    <property type="match status" value="1"/>
</dbReference>
<reference evidence="2" key="1">
    <citation type="submission" date="2006-06" db="EMBL/GenBank/DDBJ databases">
        <title>Complete sequence of Trichodesmium erythraeum IMS101.</title>
        <authorList>
            <consortium name="US DOE Joint Genome Institute"/>
            <person name="Copeland A."/>
            <person name="Lucas S."/>
            <person name="Lapidus A."/>
            <person name="Barry K."/>
            <person name="Detter J.C."/>
            <person name="Glavina del Rio T."/>
            <person name="Hammon N."/>
            <person name="Israni S."/>
            <person name="Dalin E."/>
            <person name="Tice H."/>
            <person name="Pitluck S."/>
            <person name="Kiss H."/>
            <person name="Munk A.C."/>
            <person name="Brettin T."/>
            <person name="Bruce D."/>
            <person name="Han C."/>
            <person name="Tapia R."/>
            <person name="Gilna P."/>
            <person name="Schmutz J."/>
            <person name="Larimer F."/>
            <person name="Land M."/>
            <person name="Hauser L."/>
            <person name="Kyrpides N."/>
            <person name="Kim E."/>
            <person name="Richardson P."/>
        </authorList>
    </citation>
    <scope>NUCLEOTIDE SEQUENCE [LARGE SCALE GENOMIC DNA]</scope>
    <source>
        <strain evidence="2">IMS101</strain>
    </source>
</reference>
<dbReference type="InterPro" id="IPR002545">
    <property type="entry name" value="CheW-lke_dom"/>
</dbReference>
<dbReference type="EMBL" id="CP000393">
    <property type="protein sequence ID" value="ABG50149.1"/>
    <property type="molecule type" value="Genomic_DNA"/>
</dbReference>
<proteinExistence type="predicted"/>
<dbReference type="GO" id="GO:0007165">
    <property type="term" value="P:signal transduction"/>
    <property type="evidence" value="ECO:0007669"/>
    <property type="project" value="InterPro"/>
</dbReference>
<name>Q118C5_TRIEI</name>
<evidence type="ECO:0000313" key="2">
    <source>
        <dbReference type="EMBL" id="ABG50149.1"/>
    </source>
</evidence>